<dbReference type="InterPro" id="IPR050553">
    <property type="entry name" value="Thioredoxin_ResA/DsbE_sf"/>
</dbReference>
<evidence type="ECO:0000256" key="2">
    <source>
        <dbReference type="ARBA" id="ARBA00022748"/>
    </source>
</evidence>
<gene>
    <name evidence="6" type="primary">resA_3</name>
    <name evidence="6" type="ORF">OPDIPICF_02456</name>
</gene>
<dbReference type="InterPro" id="IPR013766">
    <property type="entry name" value="Thioredoxin_domain"/>
</dbReference>
<dbReference type="Gene3D" id="3.40.30.10">
    <property type="entry name" value="Glutaredoxin"/>
    <property type="match status" value="1"/>
</dbReference>
<dbReference type="GO" id="GO:0030313">
    <property type="term" value="C:cell envelope"/>
    <property type="evidence" value="ECO:0007669"/>
    <property type="project" value="UniProtKB-SubCell"/>
</dbReference>
<evidence type="ECO:0000256" key="1">
    <source>
        <dbReference type="ARBA" id="ARBA00004196"/>
    </source>
</evidence>
<keyword evidence="3" id="KW-0676">Redox-active center</keyword>
<dbReference type="AlphaFoldDB" id="A0A5S9QT88"/>
<proteinExistence type="predicted"/>
<accession>A0A5S9QT88</accession>
<dbReference type="GO" id="GO:0017004">
    <property type="term" value="P:cytochrome complex assembly"/>
    <property type="evidence" value="ECO:0007669"/>
    <property type="project" value="UniProtKB-KW"/>
</dbReference>
<name>A0A5S9QT88_9GAMM</name>
<dbReference type="InterPro" id="IPR036249">
    <property type="entry name" value="Thioredoxin-like_sf"/>
</dbReference>
<dbReference type="Pfam" id="PF08534">
    <property type="entry name" value="Redoxin"/>
    <property type="match status" value="1"/>
</dbReference>
<evidence type="ECO:0000259" key="5">
    <source>
        <dbReference type="PROSITE" id="PS51352"/>
    </source>
</evidence>
<keyword evidence="7" id="KW-1185">Reference proteome</keyword>
<feature type="chain" id="PRO_5024808444" evidence="4">
    <location>
        <begin position="23"/>
        <end position="164"/>
    </location>
</feature>
<evidence type="ECO:0000313" key="7">
    <source>
        <dbReference type="Proteomes" id="UP000441399"/>
    </source>
</evidence>
<dbReference type="GO" id="GO:0015036">
    <property type="term" value="F:disulfide oxidoreductase activity"/>
    <property type="evidence" value="ECO:0007669"/>
    <property type="project" value="UniProtKB-ARBA"/>
</dbReference>
<organism evidence="6 7">
    <name type="scientific">BD1-7 clade bacterium</name>
    <dbReference type="NCBI Taxonomy" id="2029982"/>
    <lineage>
        <taxon>Bacteria</taxon>
        <taxon>Pseudomonadati</taxon>
        <taxon>Pseudomonadota</taxon>
        <taxon>Gammaproteobacteria</taxon>
        <taxon>Cellvibrionales</taxon>
        <taxon>Spongiibacteraceae</taxon>
        <taxon>BD1-7 clade</taxon>
    </lineage>
</organism>
<dbReference type="PROSITE" id="PS00194">
    <property type="entry name" value="THIOREDOXIN_1"/>
    <property type="match status" value="1"/>
</dbReference>
<feature type="domain" description="Thioredoxin" evidence="5">
    <location>
        <begin position="23"/>
        <end position="163"/>
    </location>
</feature>
<protein>
    <submittedName>
        <fullName evidence="6">Thiol-disulfide oxidoreductase ResA</fullName>
    </submittedName>
</protein>
<evidence type="ECO:0000256" key="4">
    <source>
        <dbReference type="SAM" id="SignalP"/>
    </source>
</evidence>
<sequence length="164" mass="18262">MGNFIKAFVAGTLLSAAGSLLALEVNQPAPDFTLKSRAGNNLRLDEYKGEVVLLNFWASWCGPCRKEMPYLEDIQQKYSDLGFTVLGVNVDKDSKKADLILKDIPVSFPVLFDPDGKVSEMYDVNAMPITVIIDKDGKIRDIHKGYKAGYEKKYAKQVKALILE</sequence>
<dbReference type="InterPro" id="IPR013740">
    <property type="entry name" value="Redoxin"/>
</dbReference>
<dbReference type="InterPro" id="IPR017937">
    <property type="entry name" value="Thioredoxin_CS"/>
</dbReference>
<dbReference type="OrthoDB" id="9799347at2"/>
<dbReference type="SUPFAM" id="SSF52833">
    <property type="entry name" value="Thioredoxin-like"/>
    <property type="match status" value="1"/>
</dbReference>
<dbReference type="PANTHER" id="PTHR42852">
    <property type="entry name" value="THIOL:DISULFIDE INTERCHANGE PROTEIN DSBE"/>
    <property type="match status" value="1"/>
</dbReference>
<dbReference type="PANTHER" id="PTHR42852:SF13">
    <property type="entry name" value="PROTEIN DIPZ"/>
    <property type="match status" value="1"/>
</dbReference>
<dbReference type="EMBL" id="CACSIO010000045">
    <property type="protein sequence ID" value="CAA0121491.1"/>
    <property type="molecule type" value="Genomic_DNA"/>
</dbReference>
<evidence type="ECO:0000256" key="3">
    <source>
        <dbReference type="ARBA" id="ARBA00023284"/>
    </source>
</evidence>
<comment type="subcellular location">
    <subcellularLocation>
        <location evidence="1">Cell envelope</location>
    </subcellularLocation>
</comment>
<dbReference type="Proteomes" id="UP000441399">
    <property type="component" value="Unassembled WGS sequence"/>
</dbReference>
<reference evidence="6 7" key="1">
    <citation type="submission" date="2019-11" db="EMBL/GenBank/DDBJ databases">
        <authorList>
            <person name="Holert J."/>
        </authorList>
    </citation>
    <scope>NUCLEOTIDE SEQUENCE [LARGE SCALE GENOMIC DNA]</scope>
    <source>
        <strain evidence="6">SB11_3</strain>
    </source>
</reference>
<dbReference type="CDD" id="cd02966">
    <property type="entry name" value="TlpA_like_family"/>
    <property type="match status" value="1"/>
</dbReference>
<keyword evidence="2" id="KW-0201">Cytochrome c-type biogenesis</keyword>
<dbReference type="PROSITE" id="PS51352">
    <property type="entry name" value="THIOREDOXIN_2"/>
    <property type="match status" value="1"/>
</dbReference>
<feature type="signal peptide" evidence="4">
    <location>
        <begin position="1"/>
        <end position="22"/>
    </location>
</feature>
<keyword evidence="4" id="KW-0732">Signal</keyword>
<evidence type="ECO:0000313" key="6">
    <source>
        <dbReference type="EMBL" id="CAA0121491.1"/>
    </source>
</evidence>